<keyword evidence="3" id="KW-1185">Reference proteome</keyword>
<dbReference type="Proteomes" id="UP000002051">
    <property type="component" value="Chromosome 3"/>
</dbReference>
<evidence type="ECO:0000313" key="3">
    <source>
        <dbReference type="Proteomes" id="UP000002051"/>
    </source>
</evidence>
<reference evidence="2" key="3">
    <citation type="submission" date="2015-04" db="UniProtKB">
        <authorList>
            <consortium name="EnsemblPlants"/>
        </authorList>
    </citation>
    <scope>IDENTIFICATION</scope>
    <source>
        <strain evidence="2">cv. Jemalong A17</strain>
    </source>
</reference>
<reference evidence="1 3" key="2">
    <citation type="journal article" date="2014" name="BMC Genomics">
        <title>An improved genome release (version Mt4.0) for the model legume Medicago truncatula.</title>
        <authorList>
            <person name="Tang H."/>
            <person name="Krishnakumar V."/>
            <person name="Bidwell S."/>
            <person name="Rosen B."/>
            <person name="Chan A."/>
            <person name="Zhou S."/>
            <person name="Gentzbittel L."/>
            <person name="Childs K.L."/>
            <person name="Yandell M."/>
            <person name="Gundlach H."/>
            <person name="Mayer K.F."/>
            <person name="Schwartz D.C."/>
            <person name="Town C.D."/>
        </authorList>
    </citation>
    <scope>GENOME REANNOTATION</scope>
    <source>
        <strain evidence="1">A17</strain>
        <strain evidence="2 3">cv. Jemalong A17</strain>
    </source>
</reference>
<sequence length="156" mass="17593">MLIFSSGAIDSNDWQVVDVGDVLKEVCGGLAEVFVMAHTTNRIASARTIVKNKKIFRHLTLFFRNLHHLRCTNMQRWCDEWRRPPAPPFFRFPQQFVSLVSDSTSTASATGGGCLVVGIRKLLVVTSDLVWFYVLASQWQNPALVWLKPERGVDGT</sequence>
<organism evidence="2">
    <name type="scientific">Medicago truncatula</name>
    <name type="common">Barrel medic</name>
    <name type="synonym">Medicago tribuloides</name>
    <dbReference type="NCBI Taxonomy" id="3880"/>
    <lineage>
        <taxon>Eukaryota</taxon>
        <taxon>Viridiplantae</taxon>
        <taxon>Streptophyta</taxon>
        <taxon>Embryophyta</taxon>
        <taxon>Tracheophyta</taxon>
        <taxon>Spermatophyta</taxon>
        <taxon>Magnoliopsida</taxon>
        <taxon>eudicotyledons</taxon>
        <taxon>Gunneridae</taxon>
        <taxon>Pentapetalae</taxon>
        <taxon>rosids</taxon>
        <taxon>fabids</taxon>
        <taxon>Fabales</taxon>
        <taxon>Fabaceae</taxon>
        <taxon>Papilionoideae</taxon>
        <taxon>50 kb inversion clade</taxon>
        <taxon>NPAAA clade</taxon>
        <taxon>Hologalegina</taxon>
        <taxon>IRL clade</taxon>
        <taxon>Trifolieae</taxon>
        <taxon>Medicago</taxon>
    </lineage>
</organism>
<proteinExistence type="predicted"/>
<name>G7ZXL5_MEDTR</name>
<gene>
    <name evidence="1" type="ordered locus">MTR_3g102710</name>
</gene>
<protein>
    <submittedName>
        <fullName evidence="1 2">Uncharacterized protein</fullName>
    </submittedName>
</protein>
<evidence type="ECO:0000313" key="1">
    <source>
        <dbReference type="EMBL" id="KEH35784.1"/>
    </source>
</evidence>
<evidence type="ECO:0000313" key="2">
    <source>
        <dbReference type="EnsemblPlants" id="KEH35784"/>
    </source>
</evidence>
<dbReference type="HOGENOM" id="CLU_1689344_0_0_1"/>
<reference evidence="1 3" key="1">
    <citation type="journal article" date="2011" name="Nature">
        <title>The Medicago genome provides insight into the evolution of rhizobial symbioses.</title>
        <authorList>
            <person name="Young N.D."/>
            <person name="Debelle F."/>
            <person name="Oldroyd G.E."/>
            <person name="Geurts R."/>
            <person name="Cannon S.B."/>
            <person name="Udvardi M.K."/>
            <person name="Benedito V.A."/>
            <person name="Mayer K.F."/>
            <person name="Gouzy J."/>
            <person name="Schoof H."/>
            <person name="Van de Peer Y."/>
            <person name="Proost S."/>
            <person name="Cook D.R."/>
            <person name="Meyers B.C."/>
            <person name="Spannagl M."/>
            <person name="Cheung F."/>
            <person name="De Mita S."/>
            <person name="Krishnakumar V."/>
            <person name="Gundlach H."/>
            <person name="Zhou S."/>
            <person name="Mudge J."/>
            <person name="Bharti A.K."/>
            <person name="Murray J.D."/>
            <person name="Naoumkina M.A."/>
            <person name="Rosen B."/>
            <person name="Silverstein K.A."/>
            <person name="Tang H."/>
            <person name="Rombauts S."/>
            <person name="Zhao P.X."/>
            <person name="Zhou P."/>
            <person name="Barbe V."/>
            <person name="Bardou P."/>
            <person name="Bechner M."/>
            <person name="Bellec A."/>
            <person name="Berger A."/>
            <person name="Berges H."/>
            <person name="Bidwell S."/>
            <person name="Bisseling T."/>
            <person name="Choisne N."/>
            <person name="Couloux A."/>
            <person name="Denny R."/>
            <person name="Deshpande S."/>
            <person name="Dai X."/>
            <person name="Doyle J.J."/>
            <person name="Dudez A.M."/>
            <person name="Farmer A.D."/>
            <person name="Fouteau S."/>
            <person name="Franken C."/>
            <person name="Gibelin C."/>
            <person name="Gish J."/>
            <person name="Goldstein S."/>
            <person name="Gonzalez A.J."/>
            <person name="Green P.J."/>
            <person name="Hallab A."/>
            <person name="Hartog M."/>
            <person name="Hua A."/>
            <person name="Humphray S.J."/>
            <person name="Jeong D.H."/>
            <person name="Jing Y."/>
            <person name="Jocker A."/>
            <person name="Kenton S.M."/>
            <person name="Kim D.J."/>
            <person name="Klee K."/>
            <person name="Lai H."/>
            <person name="Lang C."/>
            <person name="Lin S."/>
            <person name="Macmil S.L."/>
            <person name="Magdelenat G."/>
            <person name="Matthews L."/>
            <person name="McCorrison J."/>
            <person name="Monaghan E.L."/>
            <person name="Mun J.H."/>
            <person name="Najar F.Z."/>
            <person name="Nicholson C."/>
            <person name="Noirot C."/>
            <person name="O'Bleness M."/>
            <person name="Paule C.R."/>
            <person name="Poulain J."/>
            <person name="Prion F."/>
            <person name="Qin B."/>
            <person name="Qu C."/>
            <person name="Retzel E.F."/>
            <person name="Riddle C."/>
            <person name="Sallet E."/>
            <person name="Samain S."/>
            <person name="Samson N."/>
            <person name="Sanders I."/>
            <person name="Saurat O."/>
            <person name="Scarpelli C."/>
            <person name="Schiex T."/>
            <person name="Segurens B."/>
            <person name="Severin A.J."/>
            <person name="Sherrier D.J."/>
            <person name="Shi R."/>
            <person name="Sims S."/>
            <person name="Singer S.R."/>
            <person name="Sinharoy S."/>
            <person name="Sterck L."/>
            <person name="Viollet A."/>
            <person name="Wang B.B."/>
            <person name="Wang K."/>
            <person name="Wang M."/>
            <person name="Wang X."/>
            <person name="Warfsmann J."/>
            <person name="Weissenbach J."/>
            <person name="White D.D."/>
            <person name="White J.D."/>
            <person name="Wiley G.B."/>
            <person name="Wincker P."/>
            <person name="Xing Y."/>
            <person name="Yang L."/>
            <person name="Yao Z."/>
            <person name="Ying F."/>
            <person name="Zhai J."/>
            <person name="Zhou L."/>
            <person name="Zuber A."/>
            <person name="Denarie J."/>
            <person name="Dixon R.A."/>
            <person name="May G.D."/>
            <person name="Schwartz D.C."/>
            <person name="Rogers J."/>
            <person name="Quetier F."/>
            <person name="Town C.D."/>
            <person name="Roe B.A."/>
        </authorList>
    </citation>
    <scope>NUCLEOTIDE SEQUENCE [LARGE SCALE GENOMIC DNA]</scope>
    <source>
        <strain evidence="1">A17</strain>
        <strain evidence="2 3">cv. Jemalong A17</strain>
    </source>
</reference>
<dbReference type="AlphaFoldDB" id="G7ZXL5"/>
<dbReference type="EMBL" id="CM001219">
    <property type="protein sequence ID" value="KEH35784.1"/>
    <property type="molecule type" value="Genomic_DNA"/>
</dbReference>
<dbReference type="PaxDb" id="3880-AES83953"/>
<accession>G7ZXL5</accession>
<dbReference type="EnsemblPlants" id="KEH35784">
    <property type="protein sequence ID" value="KEH35784"/>
    <property type="gene ID" value="MTR_3g102710"/>
</dbReference>